<accession>R0IIJ9</accession>
<proteinExistence type="predicted"/>
<evidence type="ECO:0000313" key="1">
    <source>
        <dbReference type="EMBL" id="EOA36713.1"/>
    </source>
</evidence>
<gene>
    <name evidence="1" type="ORF">CARUB_v10012344mg</name>
</gene>
<evidence type="ECO:0000313" key="2">
    <source>
        <dbReference type="Proteomes" id="UP000029121"/>
    </source>
</evidence>
<protein>
    <submittedName>
        <fullName evidence="1">Uncharacterized protein</fullName>
    </submittedName>
</protein>
<reference evidence="2" key="1">
    <citation type="journal article" date="2013" name="Nat. Genet.">
        <title>The Capsella rubella genome and the genomic consequences of rapid mating system evolution.</title>
        <authorList>
            <person name="Slotte T."/>
            <person name="Hazzouri K.M."/>
            <person name="Agren J.A."/>
            <person name="Koenig D."/>
            <person name="Maumus F."/>
            <person name="Guo Y.L."/>
            <person name="Steige K."/>
            <person name="Platts A.E."/>
            <person name="Escobar J.S."/>
            <person name="Newman L.K."/>
            <person name="Wang W."/>
            <person name="Mandakova T."/>
            <person name="Vello E."/>
            <person name="Smith L.M."/>
            <person name="Henz S.R."/>
            <person name="Steffen J."/>
            <person name="Takuno S."/>
            <person name="Brandvain Y."/>
            <person name="Coop G."/>
            <person name="Andolfatto P."/>
            <person name="Hu T.T."/>
            <person name="Blanchette M."/>
            <person name="Clark R.M."/>
            <person name="Quesneville H."/>
            <person name="Nordborg M."/>
            <person name="Gaut B.S."/>
            <person name="Lysak M.A."/>
            <person name="Jenkins J."/>
            <person name="Grimwood J."/>
            <person name="Chapman J."/>
            <person name="Prochnik S."/>
            <person name="Shu S."/>
            <person name="Rokhsar D."/>
            <person name="Schmutz J."/>
            <person name="Weigel D."/>
            <person name="Wright S.I."/>
        </authorList>
    </citation>
    <scope>NUCLEOTIDE SEQUENCE [LARGE SCALE GENOMIC DNA]</scope>
    <source>
        <strain evidence="2">cv. Monte Gargano</strain>
    </source>
</reference>
<dbReference type="EMBL" id="KB870805">
    <property type="protein sequence ID" value="EOA36713.1"/>
    <property type="molecule type" value="Genomic_DNA"/>
</dbReference>
<keyword evidence="2" id="KW-1185">Reference proteome</keyword>
<name>R0IIJ9_9BRAS</name>
<dbReference type="Proteomes" id="UP000029121">
    <property type="component" value="Unassembled WGS sequence"/>
</dbReference>
<dbReference type="AlphaFoldDB" id="R0IIJ9"/>
<organism evidence="1 2">
    <name type="scientific">Capsella rubella</name>
    <dbReference type="NCBI Taxonomy" id="81985"/>
    <lineage>
        <taxon>Eukaryota</taxon>
        <taxon>Viridiplantae</taxon>
        <taxon>Streptophyta</taxon>
        <taxon>Embryophyta</taxon>
        <taxon>Tracheophyta</taxon>
        <taxon>Spermatophyta</taxon>
        <taxon>Magnoliopsida</taxon>
        <taxon>eudicotyledons</taxon>
        <taxon>Gunneridae</taxon>
        <taxon>Pentapetalae</taxon>
        <taxon>rosids</taxon>
        <taxon>malvids</taxon>
        <taxon>Brassicales</taxon>
        <taxon>Brassicaceae</taxon>
        <taxon>Camelineae</taxon>
        <taxon>Capsella</taxon>
    </lineage>
</organism>
<sequence>MTAPILAKIVSYVAEEGIEELASWIRTGKEGKIAVLSQETLFPVRLDRRFRTCDLNESLVTLERVKDVYGVANLAYHMLLSCAGTLKSDDYYALKKKYSFEALSRMANSLMYHIYMVGPRRWGTYSETWHVDDFPHCWEEHDMLGECNGERCMDCILFYLARDIMLVS</sequence>